<feature type="region of interest" description="Disordered" evidence="1">
    <location>
        <begin position="18"/>
        <end position="61"/>
    </location>
</feature>
<dbReference type="Proteomes" id="UP000479710">
    <property type="component" value="Unassembled WGS sequence"/>
</dbReference>
<gene>
    <name evidence="2" type="ORF">E2562_012397</name>
</gene>
<dbReference type="AlphaFoldDB" id="A0A6G1C5C7"/>
<reference evidence="2 3" key="1">
    <citation type="submission" date="2019-11" db="EMBL/GenBank/DDBJ databases">
        <title>Whole genome sequence of Oryza granulata.</title>
        <authorList>
            <person name="Li W."/>
        </authorList>
    </citation>
    <scope>NUCLEOTIDE SEQUENCE [LARGE SCALE GENOMIC DNA]</scope>
    <source>
        <strain evidence="3">cv. Menghai</strain>
        <tissue evidence="2">Leaf</tissue>
    </source>
</reference>
<protein>
    <submittedName>
        <fullName evidence="2">Uncharacterized protein</fullName>
    </submittedName>
</protein>
<evidence type="ECO:0000256" key="1">
    <source>
        <dbReference type="SAM" id="MobiDB-lite"/>
    </source>
</evidence>
<feature type="compositionally biased region" description="Basic and acidic residues" evidence="1">
    <location>
        <begin position="47"/>
        <end position="61"/>
    </location>
</feature>
<keyword evidence="3" id="KW-1185">Reference proteome</keyword>
<sequence length="100" mass="11193">SSPIGRWSKHLSVPKRALAGGGAQARAVDGVKSTCGRRSEASAVAERVGRRSSLERQSDRVDGQARLARGWTSEVEWHGGRRGRKKMRWRKKKRARSTFH</sequence>
<comment type="caution">
    <text evidence="2">The sequence shown here is derived from an EMBL/GenBank/DDBJ whole genome shotgun (WGS) entry which is preliminary data.</text>
</comment>
<feature type="non-terminal residue" evidence="2">
    <location>
        <position position="1"/>
    </location>
</feature>
<feature type="compositionally biased region" description="Basic residues" evidence="1">
    <location>
        <begin position="80"/>
        <end position="100"/>
    </location>
</feature>
<feature type="non-terminal residue" evidence="2">
    <location>
        <position position="100"/>
    </location>
</feature>
<accession>A0A6G1C5C7</accession>
<name>A0A6G1C5C7_9ORYZ</name>
<evidence type="ECO:0000313" key="3">
    <source>
        <dbReference type="Proteomes" id="UP000479710"/>
    </source>
</evidence>
<dbReference type="EMBL" id="SPHZ02000010">
    <property type="protein sequence ID" value="KAF0895366.1"/>
    <property type="molecule type" value="Genomic_DNA"/>
</dbReference>
<organism evidence="2 3">
    <name type="scientific">Oryza meyeriana var. granulata</name>
    <dbReference type="NCBI Taxonomy" id="110450"/>
    <lineage>
        <taxon>Eukaryota</taxon>
        <taxon>Viridiplantae</taxon>
        <taxon>Streptophyta</taxon>
        <taxon>Embryophyta</taxon>
        <taxon>Tracheophyta</taxon>
        <taxon>Spermatophyta</taxon>
        <taxon>Magnoliopsida</taxon>
        <taxon>Liliopsida</taxon>
        <taxon>Poales</taxon>
        <taxon>Poaceae</taxon>
        <taxon>BOP clade</taxon>
        <taxon>Oryzoideae</taxon>
        <taxon>Oryzeae</taxon>
        <taxon>Oryzinae</taxon>
        <taxon>Oryza</taxon>
        <taxon>Oryza meyeriana</taxon>
    </lineage>
</organism>
<feature type="region of interest" description="Disordered" evidence="1">
    <location>
        <begin position="79"/>
        <end position="100"/>
    </location>
</feature>
<proteinExistence type="predicted"/>
<evidence type="ECO:0000313" key="2">
    <source>
        <dbReference type="EMBL" id="KAF0895366.1"/>
    </source>
</evidence>